<comment type="caution">
    <text evidence="3">The sequence shown here is derived from an EMBL/GenBank/DDBJ whole genome shotgun (WGS) entry which is preliminary data.</text>
</comment>
<dbReference type="InterPro" id="IPR001031">
    <property type="entry name" value="Thioesterase"/>
</dbReference>
<accession>A0A7W9KQW0</accession>
<dbReference type="PANTHER" id="PTHR11487:SF0">
    <property type="entry name" value="S-ACYL FATTY ACID SYNTHASE THIOESTERASE, MEDIUM CHAIN"/>
    <property type="match status" value="1"/>
</dbReference>
<protein>
    <submittedName>
        <fullName evidence="3">Surfactin synthase thioesterase subunit</fullName>
    </submittedName>
</protein>
<evidence type="ECO:0000256" key="1">
    <source>
        <dbReference type="ARBA" id="ARBA00007169"/>
    </source>
</evidence>
<comment type="similarity">
    <text evidence="1">Belongs to the thioesterase family.</text>
</comment>
<gene>
    <name evidence="3" type="ORF">BJ998_008022</name>
</gene>
<keyword evidence="4" id="KW-1185">Reference proteome</keyword>
<dbReference type="PANTHER" id="PTHR11487">
    <property type="entry name" value="THIOESTERASE"/>
    <property type="match status" value="1"/>
</dbReference>
<name>A0A7W9KQW0_9PSEU</name>
<dbReference type="Gene3D" id="3.40.50.1820">
    <property type="entry name" value="alpha/beta hydrolase"/>
    <property type="match status" value="1"/>
</dbReference>
<proteinExistence type="inferred from homology"/>
<dbReference type="Pfam" id="PF00975">
    <property type="entry name" value="Thioesterase"/>
    <property type="match status" value="1"/>
</dbReference>
<dbReference type="Proteomes" id="UP000585638">
    <property type="component" value="Unassembled WGS sequence"/>
</dbReference>
<reference evidence="3 4" key="1">
    <citation type="submission" date="2020-08" db="EMBL/GenBank/DDBJ databases">
        <title>Sequencing the genomes of 1000 actinobacteria strains.</title>
        <authorList>
            <person name="Klenk H.-P."/>
        </authorList>
    </citation>
    <scope>NUCLEOTIDE SEQUENCE [LARGE SCALE GENOMIC DNA]</scope>
    <source>
        <strain evidence="3 4">DSM 43851</strain>
    </source>
</reference>
<evidence type="ECO:0000313" key="3">
    <source>
        <dbReference type="EMBL" id="MBB5896763.1"/>
    </source>
</evidence>
<dbReference type="InterPro" id="IPR012223">
    <property type="entry name" value="TEII"/>
</dbReference>
<evidence type="ECO:0000313" key="4">
    <source>
        <dbReference type="Proteomes" id="UP000585638"/>
    </source>
</evidence>
<dbReference type="InterPro" id="IPR029058">
    <property type="entry name" value="AB_hydrolase_fold"/>
</dbReference>
<dbReference type="SUPFAM" id="SSF53474">
    <property type="entry name" value="alpha/beta-Hydrolases"/>
    <property type="match status" value="1"/>
</dbReference>
<sequence length="249" mass="27448">MSGYLALEPDSAAPLRLLCFHHAGGAASAFSHWQWELGPDIAVLPVQLPGREGRIKQPRLREMGRLVDELDEQLGPWLSRPYVLYGHSMGAIVAYALTRRLLSRGGFLPQRLLVGAHPAPHLAAGHARALRMPDRELARWMVDIGGMSPELLNYPDWLAAATSLLRDDLAVCTSSWPRDGDPLPCPIDVFTGALDPLVSTQDAEQWRRHTAARCTVHVVPGGHFFLRDPLFLSRLRDVVGSAVPRAARL</sequence>
<evidence type="ECO:0000259" key="2">
    <source>
        <dbReference type="Pfam" id="PF00975"/>
    </source>
</evidence>
<dbReference type="RefSeq" id="WP_184869275.1">
    <property type="nucleotide sequence ID" value="NZ_JACHIR010000002.1"/>
</dbReference>
<dbReference type="GO" id="GO:0008610">
    <property type="term" value="P:lipid biosynthetic process"/>
    <property type="evidence" value="ECO:0007669"/>
    <property type="project" value="TreeGrafter"/>
</dbReference>
<organism evidence="3 4">
    <name type="scientific">Kutzneria kofuensis</name>
    <dbReference type="NCBI Taxonomy" id="103725"/>
    <lineage>
        <taxon>Bacteria</taxon>
        <taxon>Bacillati</taxon>
        <taxon>Actinomycetota</taxon>
        <taxon>Actinomycetes</taxon>
        <taxon>Pseudonocardiales</taxon>
        <taxon>Pseudonocardiaceae</taxon>
        <taxon>Kutzneria</taxon>
    </lineage>
</organism>
<dbReference type="AlphaFoldDB" id="A0A7W9KQW0"/>
<dbReference type="EMBL" id="JACHIR010000002">
    <property type="protein sequence ID" value="MBB5896763.1"/>
    <property type="molecule type" value="Genomic_DNA"/>
</dbReference>
<feature type="domain" description="Thioesterase" evidence="2">
    <location>
        <begin position="16"/>
        <end position="228"/>
    </location>
</feature>